<accession>A0A381ZWU1</accession>
<comment type="cofactor">
    <cofactor evidence="1">
        <name>adenosylcob(III)alamin</name>
        <dbReference type="ChEBI" id="CHEBI:18408"/>
    </cofactor>
</comment>
<organism evidence="5">
    <name type="scientific">marine metagenome</name>
    <dbReference type="NCBI Taxonomy" id="408172"/>
    <lineage>
        <taxon>unclassified sequences</taxon>
        <taxon>metagenomes</taxon>
        <taxon>ecological metagenomes</taxon>
    </lineage>
</organism>
<dbReference type="SUPFAM" id="SSF51998">
    <property type="entry name" value="PFL-like glycyl radical enzymes"/>
    <property type="match status" value="1"/>
</dbReference>
<dbReference type="GO" id="GO:0031419">
    <property type="term" value="F:cobalamin binding"/>
    <property type="evidence" value="ECO:0007669"/>
    <property type="project" value="UniProtKB-KW"/>
</dbReference>
<dbReference type="EMBL" id="UINC01022944">
    <property type="protein sequence ID" value="SVA93619.1"/>
    <property type="molecule type" value="Genomic_DNA"/>
</dbReference>
<name>A0A381ZWU1_9ZZZZ</name>
<dbReference type="AlphaFoldDB" id="A0A381ZWU1"/>
<evidence type="ECO:0000256" key="2">
    <source>
        <dbReference type="ARBA" id="ARBA00022628"/>
    </source>
</evidence>
<proteinExistence type="predicted"/>
<protein>
    <submittedName>
        <fullName evidence="5">Uncharacterized protein</fullName>
    </submittedName>
</protein>
<gene>
    <name evidence="5" type="ORF">METZ01_LOCUS146473</name>
</gene>
<keyword evidence="4" id="KW-0170">Cobalt</keyword>
<dbReference type="PANTHER" id="PTHR43371:SF1">
    <property type="entry name" value="RIBONUCLEOSIDE-DIPHOSPHATE REDUCTASE"/>
    <property type="match status" value="1"/>
</dbReference>
<reference evidence="5" key="1">
    <citation type="submission" date="2018-05" db="EMBL/GenBank/DDBJ databases">
        <authorList>
            <person name="Lanie J.A."/>
            <person name="Ng W.-L."/>
            <person name="Kazmierczak K.M."/>
            <person name="Andrzejewski T.M."/>
            <person name="Davidsen T.M."/>
            <person name="Wayne K.J."/>
            <person name="Tettelin H."/>
            <person name="Glass J.I."/>
            <person name="Rusch D."/>
            <person name="Podicherti R."/>
            <person name="Tsui H.-C.T."/>
            <person name="Winkler M.E."/>
        </authorList>
    </citation>
    <scope>NUCLEOTIDE SEQUENCE</scope>
</reference>
<keyword evidence="3" id="KW-0560">Oxidoreductase</keyword>
<sequence>MFDYRAIREKGAQLVISGGKAPGSEPLKACLNSLQSILDSKENGAKLTSLECHDILCIISDAVLAGGIRRSALISLFSINDESMLTCKSLHRAEVDDVLGQVNGSYNVRVNIYREDVYYEQKTVWIPESDFNRLKNDNVLQWYYLYPYRARSNNSMVVARPLITDDLFRERWEIIKNSGSGEPGLYFTNNVELGSNPCCEISLNPNQFCNLTSVNVATITSQEDLEERSKAAAFLGTLQASYTDYHYLKSDWKKITEKEALLGVSLTGIASIDYTKYDFRKAAQSAVEENQRVAKNIGVNSAKRITCIKPEGSGSLVLGTSSGIHAWHNSFYNRRIRVGKNEAIYQYLVNTNPDVVEDEVFGNNAVITIPVKAPENAVVRSESVDNFLDRIKYFTENWVQPGHNYGMNTHNVSATVSIKDSEWDDVADWIWDNQDSFNGLSFLPYDSGTYTQAPFEDITEEDYLKGVENLKKIDLKEVLEIEDNTDLQGEMACSGGSCEIV</sequence>
<dbReference type="GO" id="GO:0004748">
    <property type="term" value="F:ribonucleoside-diphosphate reductase activity, thioredoxin disulfide as acceptor"/>
    <property type="evidence" value="ECO:0007669"/>
    <property type="project" value="TreeGrafter"/>
</dbReference>
<keyword evidence="2" id="KW-0846">Cobalamin</keyword>
<evidence type="ECO:0000256" key="1">
    <source>
        <dbReference type="ARBA" id="ARBA00001922"/>
    </source>
</evidence>
<dbReference type="PANTHER" id="PTHR43371">
    <property type="entry name" value="VITAMIN B12-DEPENDENT RIBONUCLEOTIDE REDUCTASE"/>
    <property type="match status" value="1"/>
</dbReference>
<evidence type="ECO:0000256" key="4">
    <source>
        <dbReference type="ARBA" id="ARBA00023285"/>
    </source>
</evidence>
<evidence type="ECO:0000313" key="5">
    <source>
        <dbReference type="EMBL" id="SVA93619.1"/>
    </source>
</evidence>
<evidence type="ECO:0000256" key="3">
    <source>
        <dbReference type="ARBA" id="ARBA00023002"/>
    </source>
</evidence>
<dbReference type="Gene3D" id="3.20.70.20">
    <property type="match status" value="1"/>
</dbReference>
<dbReference type="InterPro" id="IPR050862">
    <property type="entry name" value="RdRp_reductase_class-2"/>
</dbReference>